<dbReference type="EnsemblMetazoa" id="XM_028275006.2">
    <property type="protein sequence ID" value="XP_028130807.2"/>
    <property type="gene ID" value="LOC114326592"/>
</dbReference>
<protein>
    <submittedName>
        <fullName evidence="1">Uncharacterized protein</fullName>
    </submittedName>
</protein>
<dbReference type="Proteomes" id="UP001652700">
    <property type="component" value="Unplaced"/>
</dbReference>
<sequence length="184" mass="20465">MHSLCSIVLVHTSIAMKYLYYIYFFCTLSCYVSAEDVLLGTDLCECNECLKPILDQLGGSNVTIQKIEALIQRLRKDVVTITVILNETCEKIQGIQEDIKNLDAVLDDNVELVNQENLIIHDIDVRVRELGLEGQELDDTIDSNNCTINDIETIANELQTCACAVTTPGGSGTPTTTPYFFNHT</sequence>
<dbReference type="RefSeq" id="XP_028130807.2">
    <property type="nucleotide sequence ID" value="XM_028275006.2"/>
</dbReference>
<name>A0ABM5IE44_DIAVI</name>
<evidence type="ECO:0000313" key="2">
    <source>
        <dbReference type="Proteomes" id="UP001652700"/>
    </source>
</evidence>
<keyword evidence="2" id="KW-1185">Reference proteome</keyword>
<dbReference type="GeneID" id="114326592"/>
<organism evidence="1 2">
    <name type="scientific">Diabrotica virgifera virgifera</name>
    <name type="common">western corn rootworm</name>
    <dbReference type="NCBI Taxonomy" id="50390"/>
    <lineage>
        <taxon>Eukaryota</taxon>
        <taxon>Metazoa</taxon>
        <taxon>Ecdysozoa</taxon>
        <taxon>Arthropoda</taxon>
        <taxon>Hexapoda</taxon>
        <taxon>Insecta</taxon>
        <taxon>Pterygota</taxon>
        <taxon>Neoptera</taxon>
        <taxon>Endopterygota</taxon>
        <taxon>Coleoptera</taxon>
        <taxon>Polyphaga</taxon>
        <taxon>Cucujiformia</taxon>
        <taxon>Chrysomeloidea</taxon>
        <taxon>Chrysomelidae</taxon>
        <taxon>Galerucinae</taxon>
        <taxon>Diabroticina</taxon>
        <taxon>Diabroticites</taxon>
        <taxon>Diabrotica</taxon>
    </lineage>
</organism>
<evidence type="ECO:0000313" key="1">
    <source>
        <dbReference type="EnsemblMetazoa" id="XP_028130807.2"/>
    </source>
</evidence>
<accession>A0ABM5IE44</accession>
<proteinExistence type="predicted"/>
<reference evidence="1" key="1">
    <citation type="submission" date="2025-05" db="UniProtKB">
        <authorList>
            <consortium name="EnsemblMetazoa"/>
        </authorList>
    </citation>
    <scope>IDENTIFICATION</scope>
</reference>